<protein>
    <submittedName>
        <fullName evidence="12">Endonuclease III</fullName>
    </submittedName>
</protein>
<comment type="cofactor">
    <cofactor evidence="1">
        <name>[4Fe-4S] cluster</name>
        <dbReference type="ChEBI" id="CHEBI:49883"/>
    </cofactor>
</comment>
<dbReference type="Gene3D" id="1.10.340.30">
    <property type="entry name" value="Hypothetical protein, domain 2"/>
    <property type="match status" value="1"/>
</dbReference>
<dbReference type="PROSITE" id="PS01155">
    <property type="entry name" value="ENDONUCLEASE_III_2"/>
    <property type="match status" value="1"/>
</dbReference>
<dbReference type="PANTHER" id="PTHR10359">
    <property type="entry name" value="A/G-SPECIFIC ADENINE GLYCOSYLASE/ENDONUCLEASE III"/>
    <property type="match status" value="1"/>
</dbReference>
<evidence type="ECO:0000256" key="5">
    <source>
        <dbReference type="ARBA" id="ARBA00022763"/>
    </source>
</evidence>
<keyword evidence="12" id="KW-0540">Nuclease</keyword>
<dbReference type="Pfam" id="PF00730">
    <property type="entry name" value="HhH-GPD"/>
    <property type="match status" value="1"/>
</dbReference>
<proteinExistence type="inferred from homology"/>
<dbReference type="AlphaFoldDB" id="A0A831ZYQ6"/>
<dbReference type="PROSITE" id="PS00764">
    <property type="entry name" value="ENDONUCLEASE_III_1"/>
    <property type="match status" value="1"/>
</dbReference>
<dbReference type="PIRSF" id="PIRSF001435">
    <property type="entry name" value="Nth"/>
    <property type="match status" value="1"/>
</dbReference>
<reference evidence="12" key="1">
    <citation type="journal article" date="2020" name="mSystems">
        <title>Genome- and Community-Level Interaction Insights into Carbon Utilization and Element Cycling Functions of Hydrothermarchaeota in Hydrothermal Sediment.</title>
        <authorList>
            <person name="Zhou Z."/>
            <person name="Liu Y."/>
            <person name="Xu W."/>
            <person name="Pan J."/>
            <person name="Luo Z.H."/>
            <person name="Li M."/>
        </authorList>
    </citation>
    <scope>NUCLEOTIDE SEQUENCE [LARGE SCALE GENOMIC DNA]</scope>
    <source>
        <strain evidence="12">SpSt-456</strain>
    </source>
</reference>
<feature type="domain" description="HhH-GPD" evidence="11">
    <location>
        <begin position="50"/>
        <end position="197"/>
    </location>
</feature>
<keyword evidence="3" id="KW-0004">4Fe-4S</keyword>
<dbReference type="InterPro" id="IPR000445">
    <property type="entry name" value="HhH_motif"/>
</dbReference>
<dbReference type="SUPFAM" id="SSF48150">
    <property type="entry name" value="DNA-glycosylase"/>
    <property type="match status" value="1"/>
</dbReference>
<keyword evidence="8" id="KW-0411">Iron-sulfur</keyword>
<dbReference type="GO" id="GO:0046872">
    <property type="term" value="F:metal ion binding"/>
    <property type="evidence" value="ECO:0007669"/>
    <property type="project" value="UniProtKB-KW"/>
</dbReference>
<evidence type="ECO:0000313" key="12">
    <source>
        <dbReference type="EMBL" id="HFK96090.1"/>
    </source>
</evidence>
<dbReference type="SMART" id="SM00478">
    <property type="entry name" value="ENDO3c"/>
    <property type="match status" value="1"/>
</dbReference>
<evidence type="ECO:0000256" key="1">
    <source>
        <dbReference type="ARBA" id="ARBA00001966"/>
    </source>
</evidence>
<dbReference type="InterPro" id="IPR003651">
    <property type="entry name" value="Endonuclease3_FeS-loop_motif"/>
</dbReference>
<keyword evidence="7" id="KW-0408">Iron</keyword>
<accession>A0A831ZYQ6</accession>
<dbReference type="GO" id="GO:0019104">
    <property type="term" value="F:DNA N-glycosylase activity"/>
    <property type="evidence" value="ECO:0007669"/>
    <property type="project" value="TreeGrafter"/>
</dbReference>
<dbReference type="Gene3D" id="1.10.1670.10">
    <property type="entry name" value="Helix-hairpin-Helix base-excision DNA repair enzymes (C-terminal)"/>
    <property type="match status" value="1"/>
</dbReference>
<keyword evidence="10" id="KW-0326">Glycosidase</keyword>
<evidence type="ECO:0000256" key="6">
    <source>
        <dbReference type="ARBA" id="ARBA00022801"/>
    </source>
</evidence>
<keyword evidence="12" id="KW-0255">Endonuclease</keyword>
<evidence type="ECO:0000259" key="11">
    <source>
        <dbReference type="SMART" id="SM00478"/>
    </source>
</evidence>
<dbReference type="GO" id="GO:0004519">
    <property type="term" value="F:endonuclease activity"/>
    <property type="evidence" value="ECO:0007669"/>
    <property type="project" value="UniProtKB-KW"/>
</dbReference>
<comment type="caution">
    <text evidence="12">The sequence shown here is derived from an EMBL/GenBank/DDBJ whole genome shotgun (WGS) entry which is preliminary data.</text>
</comment>
<keyword evidence="4" id="KW-0479">Metal-binding</keyword>
<dbReference type="GO" id="GO:0003677">
    <property type="term" value="F:DNA binding"/>
    <property type="evidence" value="ECO:0007669"/>
    <property type="project" value="InterPro"/>
</dbReference>
<dbReference type="GO" id="GO:0006285">
    <property type="term" value="P:base-excision repair, AP site formation"/>
    <property type="evidence" value="ECO:0007669"/>
    <property type="project" value="TreeGrafter"/>
</dbReference>
<name>A0A831ZYQ6_9BACT</name>
<dbReference type="InterPro" id="IPR023170">
    <property type="entry name" value="HhH_base_excis_C"/>
</dbReference>
<dbReference type="CDD" id="cd00056">
    <property type="entry name" value="ENDO3c"/>
    <property type="match status" value="1"/>
</dbReference>
<evidence type="ECO:0000256" key="9">
    <source>
        <dbReference type="ARBA" id="ARBA00023204"/>
    </source>
</evidence>
<dbReference type="InterPro" id="IPR003265">
    <property type="entry name" value="HhH-GPD_domain"/>
</dbReference>
<dbReference type="Pfam" id="PF10576">
    <property type="entry name" value="EndIII_4Fe-2S"/>
    <property type="match status" value="1"/>
</dbReference>
<organism evidence="12">
    <name type="scientific">Desulfacinum infernum</name>
    <dbReference type="NCBI Taxonomy" id="35837"/>
    <lineage>
        <taxon>Bacteria</taxon>
        <taxon>Pseudomonadati</taxon>
        <taxon>Thermodesulfobacteriota</taxon>
        <taxon>Syntrophobacteria</taxon>
        <taxon>Syntrophobacterales</taxon>
        <taxon>Syntrophobacteraceae</taxon>
        <taxon>Desulfacinum</taxon>
    </lineage>
</organism>
<evidence type="ECO:0000256" key="8">
    <source>
        <dbReference type="ARBA" id="ARBA00023014"/>
    </source>
</evidence>
<gene>
    <name evidence="12" type="ORF">ENS06_02050</name>
</gene>
<evidence type="ECO:0000256" key="2">
    <source>
        <dbReference type="ARBA" id="ARBA00008343"/>
    </source>
</evidence>
<dbReference type="PANTHER" id="PTHR10359:SF18">
    <property type="entry name" value="ENDONUCLEASE III"/>
    <property type="match status" value="1"/>
</dbReference>
<keyword evidence="6" id="KW-0378">Hydrolase</keyword>
<dbReference type="InterPro" id="IPR004036">
    <property type="entry name" value="Endonuclease-III-like_CS2"/>
</dbReference>
<dbReference type="InterPro" id="IPR004035">
    <property type="entry name" value="Endouclease-III_FeS-bd_BS"/>
</dbReference>
<dbReference type="GO" id="GO:0051539">
    <property type="term" value="F:4 iron, 4 sulfur cluster binding"/>
    <property type="evidence" value="ECO:0007669"/>
    <property type="project" value="UniProtKB-KW"/>
</dbReference>
<evidence type="ECO:0000256" key="3">
    <source>
        <dbReference type="ARBA" id="ARBA00022485"/>
    </source>
</evidence>
<dbReference type="FunFam" id="1.10.340.30:FF:000001">
    <property type="entry name" value="Endonuclease III"/>
    <property type="match status" value="1"/>
</dbReference>
<evidence type="ECO:0000256" key="7">
    <source>
        <dbReference type="ARBA" id="ARBA00023004"/>
    </source>
</evidence>
<dbReference type="Pfam" id="PF00633">
    <property type="entry name" value="HHH"/>
    <property type="match status" value="1"/>
</dbReference>
<sequence>MRLWEKADSSGDAGKRLDAVLGALADLYGLSPWNWHTNGDPFRVLVGTILSHRTRDPKTDEAARAVLEKYPTPEALAEAPLESLAALVRPVNFYKTKARRLKEVAALLVERHGSVVPDREADLVALPGVGPKTAACVLVYGFRKPAIPVDVHVHRISRRLGVAETRTPEETRRVLEEIVPARWMLHVNELLVKHGQTTCLPRNPKCAECVVAVWCARGRLHDAETQRP</sequence>
<keyword evidence="5" id="KW-0227">DNA damage</keyword>
<comment type="similarity">
    <text evidence="2">Belongs to the Nth/MutY family.</text>
</comment>
<dbReference type="InterPro" id="IPR011257">
    <property type="entry name" value="DNA_glycosylase"/>
</dbReference>
<keyword evidence="9" id="KW-0234">DNA repair</keyword>
<evidence type="ECO:0000256" key="10">
    <source>
        <dbReference type="ARBA" id="ARBA00023295"/>
    </source>
</evidence>
<dbReference type="EMBL" id="DSTK01000009">
    <property type="protein sequence ID" value="HFK96090.1"/>
    <property type="molecule type" value="Genomic_DNA"/>
</dbReference>
<evidence type="ECO:0000256" key="4">
    <source>
        <dbReference type="ARBA" id="ARBA00022723"/>
    </source>
</evidence>